<dbReference type="STRING" id="754502.BJG93_10060"/>
<reference evidence="1" key="2">
    <citation type="submission" date="2021-06" db="EMBL/GenBank/DDBJ databases">
        <authorList>
            <person name="Rogers T.H."/>
            <person name="Ramsay J.P."/>
            <person name="Wang P."/>
            <person name="Terpolilli J."/>
        </authorList>
    </citation>
    <scope>NUCLEOTIDE SEQUENCE</scope>
    <source>
        <strain evidence="1">WSM5005</strain>
    </source>
</reference>
<proteinExistence type="predicted"/>
<gene>
    <name evidence="1" type="ORF">BJG93_10060</name>
</gene>
<dbReference type="EMBL" id="CP017561">
    <property type="protein sequence ID" value="APA85697.2"/>
    <property type="molecule type" value="Genomic_DNA"/>
</dbReference>
<evidence type="ECO:0000313" key="1">
    <source>
        <dbReference type="EMBL" id="APA85697.2"/>
    </source>
</evidence>
<dbReference type="OrthoDB" id="9091181at2"/>
<dbReference type="Proteomes" id="UP000179860">
    <property type="component" value="Chromosome 1"/>
</dbReference>
<name>A0A1I9YHB4_9BURK</name>
<dbReference type="RefSeq" id="WP_154677401.1">
    <property type="nucleotide sequence ID" value="NZ_CP017561.2"/>
</dbReference>
<dbReference type="KEGG" id="pspw:BJG93_10060"/>
<accession>A0A1I9YHB4</accession>
<evidence type="ECO:0000313" key="2">
    <source>
        <dbReference type="Proteomes" id="UP000179860"/>
    </source>
</evidence>
<reference evidence="1" key="1">
    <citation type="submission" date="2016-09" db="EMBL/GenBank/DDBJ databases">
        <title>The Complete Genome of Burkholderia sprentiae wsm5005.</title>
        <authorList>
            <person name="De Meyer S."/>
            <person name="Wang P."/>
            <person name="Terpolilli J."/>
        </authorList>
    </citation>
    <scope>NUCLEOTIDE SEQUENCE [LARGE SCALE GENOMIC DNA]</scope>
    <source>
        <strain evidence="1">WSM5005</strain>
    </source>
</reference>
<organism evidence="1 2">
    <name type="scientific">Paraburkholderia sprentiae WSM5005</name>
    <dbReference type="NCBI Taxonomy" id="754502"/>
    <lineage>
        <taxon>Bacteria</taxon>
        <taxon>Pseudomonadati</taxon>
        <taxon>Pseudomonadota</taxon>
        <taxon>Betaproteobacteria</taxon>
        <taxon>Burkholderiales</taxon>
        <taxon>Burkholderiaceae</taxon>
        <taxon>Paraburkholderia</taxon>
    </lineage>
</organism>
<protein>
    <submittedName>
        <fullName evidence="1">Uncharacterized protein</fullName>
    </submittedName>
</protein>
<sequence length="193" mass="20992">MNSPMIFETAETTMWRLVQLYTGRAGYQRGVKAEGLSASPPVIDCSGRTGLLLTKAMQAENDGAGRAVFGAADMQAVQTWSDRIIHEIEIRTEFILEGQEITAISLPRCAAIGLKMGEPAWASNHPRPRGITHIVQVVRHPEDDAPFVSESFGGPVSPGISLTPLREWLALSQPHLCAGEMWAVDPFLLASKN</sequence>
<dbReference type="AlphaFoldDB" id="A0A1I9YHB4"/>
<keyword evidence="2" id="KW-1185">Reference proteome</keyword>